<keyword evidence="8 10" id="KW-0472">Membrane</keyword>
<keyword evidence="7" id="KW-0406">Ion transport</keyword>
<feature type="transmembrane region" description="Helical" evidence="10">
    <location>
        <begin position="225"/>
        <end position="250"/>
    </location>
</feature>
<keyword evidence="6 10" id="KW-1133">Transmembrane helix</keyword>
<reference evidence="11 12" key="1">
    <citation type="submission" date="2019-06" db="EMBL/GenBank/DDBJ databases">
        <title>Genomic insights into carbon and energy metabolism of Deferribacter autotrophicus revealed new metabolic traits in the phylum Deferribacteres.</title>
        <authorList>
            <person name="Slobodkin A.I."/>
            <person name="Slobodkina G.B."/>
            <person name="Allioux M."/>
            <person name="Alain K."/>
            <person name="Jebbar M."/>
            <person name="Shadrin V."/>
            <person name="Kublanov I.V."/>
            <person name="Toshchakov S.V."/>
            <person name="Bonch-Osmolovskaya E.A."/>
        </authorList>
    </citation>
    <scope>NUCLEOTIDE SEQUENCE [LARGE SCALE GENOMIC DNA]</scope>
    <source>
        <strain evidence="11 12">SL50</strain>
    </source>
</reference>
<feature type="transmembrane region" description="Helical" evidence="10">
    <location>
        <begin position="378"/>
        <end position="397"/>
    </location>
</feature>
<keyword evidence="3" id="KW-0050">Antiport</keyword>
<accession>A0A5A8F5U1</accession>
<dbReference type="EMBL" id="VFJB01000001">
    <property type="protein sequence ID" value="KAA0259496.1"/>
    <property type="molecule type" value="Genomic_DNA"/>
</dbReference>
<dbReference type="Pfam" id="PF01554">
    <property type="entry name" value="MatE"/>
    <property type="match status" value="2"/>
</dbReference>
<dbReference type="InterPro" id="IPR048279">
    <property type="entry name" value="MdtK-like"/>
</dbReference>
<name>A0A5A8F5U1_9BACT</name>
<dbReference type="InterPro" id="IPR002528">
    <property type="entry name" value="MATE_fam"/>
</dbReference>
<feature type="transmembrane region" description="Helical" evidence="10">
    <location>
        <begin position="270"/>
        <end position="291"/>
    </location>
</feature>
<keyword evidence="4" id="KW-1003">Cell membrane</keyword>
<evidence type="ECO:0000256" key="1">
    <source>
        <dbReference type="ARBA" id="ARBA00004651"/>
    </source>
</evidence>
<dbReference type="OrthoDB" id="9776324at2"/>
<feature type="transmembrane region" description="Helical" evidence="10">
    <location>
        <begin position="303"/>
        <end position="324"/>
    </location>
</feature>
<evidence type="ECO:0000256" key="6">
    <source>
        <dbReference type="ARBA" id="ARBA00022989"/>
    </source>
</evidence>
<evidence type="ECO:0000313" key="11">
    <source>
        <dbReference type="EMBL" id="KAA0259496.1"/>
    </source>
</evidence>
<gene>
    <name evidence="11" type="ORF">FHQ18_01065</name>
</gene>
<dbReference type="NCBIfam" id="TIGR00797">
    <property type="entry name" value="matE"/>
    <property type="match status" value="1"/>
</dbReference>
<comment type="subcellular location">
    <subcellularLocation>
        <location evidence="1">Cell membrane</location>
        <topology evidence="1">Multi-pass membrane protein</topology>
    </subcellularLocation>
</comment>
<dbReference type="Proteomes" id="UP000322876">
    <property type="component" value="Unassembled WGS sequence"/>
</dbReference>
<dbReference type="AlphaFoldDB" id="A0A5A8F5U1"/>
<keyword evidence="5 10" id="KW-0812">Transmembrane</keyword>
<feature type="transmembrane region" description="Helical" evidence="10">
    <location>
        <begin position="12"/>
        <end position="34"/>
    </location>
</feature>
<evidence type="ECO:0000313" key="12">
    <source>
        <dbReference type="Proteomes" id="UP000322876"/>
    </source>
</evidence>
<proteinExistence type="predicted"/>
<protein>
    <recommendedName>
        <fullName evidence="9">Multidrug-efflux transporter</fullName>
    </recommendedName>
</protein>
<sequence>MKSLIKKSWSISWPMILIMFFEFIISLTDVYIAGKLGKEYQAAVGFVSQVYFIFIVVVNAITMGTVAVVSRKWGEKNREELETTISSVFTLAVVAGIILSTLGVFFAKNITLKIPIEIHVRKIAAEFAFFYSFGIVFHYLLILSNGVLRSIKSVKKSLLTMFIVAVSNVALNFFFVFATPIGFRGVALSTAVSVFIGALINYLNLKTLVNRLVLKIYVIKKVLKIGIPSGILQIGWQLGSTVLFLIINSLKENRVEVMAAFTNGIRIEAAIYLPAFAFNMANAVIIGNLLGENKKKDAFKNGLVTAIMGTIVVTIMTIFIIIYAKSIAEFLSHNSVVINETIRYLYISMISEPFMAWGVILGGAMSGAGDTKTVMKNVLFSLWFIRIPLAFIFVSVLGFGASFIWWSMNISILIQCFLMTRQYWKKRWMEYVL</sequence>
<keyword evidence="2" id="KW-0813">Transport</keyword>
<organism evidence="11 12">
    <name type="scientific">Deferribacter autotrophicus</name>
    <dbReference type="NCBI Taxonomy" id="500465"/>
    <lineage>
        <taxon>Bacteria</taxon>
        <taxon>Pseudomonadati</taxon>
        <taxon>Deferribacterota</taxon>
        <taxon>Deferribacteres</taxon>
        <taxon>Deferribacterales</taxon>
        <taxon>Deferribacteraceae</taxon>
        <taxon>Deferribacter</taxon>
    </lineage>
</organism>
<feature type="transmembrane region" description="Helical" evidence="10">
    <location>
        <begin position="81"/>
        <end position="107"/>
    </location>
</feature>
<dbReference type="GO" id="GO:0042910">
    <property type="term" value="F:xenobiotic transmembrane transporter activity"/>
    <property type="evidence" value="ECO:0007669"/>
    <property type="project" value="InterPro"/>
</dbReference>
<dbReference type="PIRSF" id="PIRSF006603">
    <property type="entry name" value="DinF"/>
    <property type="match status" value="1"/>
</dbReference>
<dbReference type="GO" id="GO:0006811">
    <property type="term" value="P:monoatomic ion transport"/>
    <property type="evidence" value="ECO:0007669"/>
    <property type="project" value="UniProtKB-KW"/>
</dbReference>
<evidence type="ECO:0000256" key="9">
    <source>
        <dbReference type="ARBA" id="ARBA00031636"/>
    </source>
</evidence>
<evidence type="ECO:0000256" key="8">
    <source>
        <dbReference type="ARBA" id="ARBA00023136"/>
    </source>
</evidence>
<evidence type="ECO:0000256" key="2">
    <source>
        <dbReference type="ARBA" id="ARBA00022448"/>
    </source>
</evidence>
<dbReference type="GO" id="GO:0005886">
    <property type="term" value="C:plasma membrane"/>
    <property type="evidence" value="ECO:0007669"/>
    <property type="project" value="UniProtKB-SubCell"/>
</dbReference>
<dbReference type="PANTHER" id="PTHR43298">
    <property type="entry name" value="MULTIDRUG RESISTANCE PROTEIN NORM-RELATED"/>
    <property type="match status" value="1"/>
</dbReference>
<comment type="caution">
    <text evidence="11">The sequence shown here is derived from an EMBL/GenBank/DDBJ whole genome shotgun (WGS) entry which is preliminary data.</text>
</comment>
<evidence type="ECO:0000256" key="4">
    <source>
        <dbReference type="ARBA" id="ARBA00022475"/>
    </source>
</evidence>
<evidence type="ECO:0000256" key="3">
    <source>
        <dbReference type="ARBA" id="ARBA00022449"/>
    </source>
</evidence>
<feature type="transmembrane region" description="Helical" evidence="10">
    <location>
        <begin position="127"/>
        <end position="146"/>
    </location>
</feature>
<evidence type="ECO:0000256" key="7">
    <source>
        <dbReference type="ARBA" id="ARBA00023065"/>
    </source>
</evidence>
<dbReference type="PANTHER" id="PTHR43298:SF2">
    <property type="entry name" value="FMN_FAD EXPORTER YEEO-RELATED"/>
    <property type="match status" value="1"/>
</dbReference>
<evidence type="ECO:0000256" key="10">
    <source>
        <dbReference type="SAM" id="Phobius"/>
    </source>
</evidence>
<feature type="transmembrane region" description="Helical" evidence="10">
    <location>
        <begin position="46"/>
        <end position="69"/>
    </location>
</feature>
<dbReference type="GO" id="GO:0015297">
    <property type="term" value="F:antiporter activity"/>
    <property type="evidence" value="ECO:0007669"/>
    <property type="project" value="UniProtKB-KW"/>
</dbReference>
<feature type="transmembrane region" description="Helical" evidence="10">
    <location>
        <begin position="344"/>
        <end position="366"/>
    </location>
</feature>
<evidence type="ECO:0000256" key="5">
    <source>
        <dbReference type="ARBA" id="ARBA00022692"/>
    </source>
</evidence>
<feature type="transmembrane region" description="Helical" evidence="10">
    <location>
        <begin position="183"/>
        <end position="204"/>
    </location>
</feature>
<dbReference type="InterPro" id="IPR050222">
    <property type="entry name" value="MATE_MdtK"/>
</dbReference>
<keyword evidence="12" id="KW-1185">Reference proteome</keyword>
<feature type="transmembrane region" description="Helical" evidence="10">
    <location>
        <begin position="403"/>
        <end position="420"/>
    </location>
</feature>
<feature type="transmembrane region" description="Helical" evidence="10">
    <location>
        <begin position="158"/>
        <end position="177"/>
    </location>
</feature>
<dbReference type="CDD" id="cd13137">
    <property type="entry name" value="MATE_NorM_like"/>
    <property type="match status" value="1"/>
</dbReference>